<evidence type="ECO:0000313" key="9">
    <source>
        <dbReference type="EMBL" id="MXV16461.1"/>
    </source>
</evidence>
<sequence length="638" mass="71934">MKKITKTLVALTVALLSVTTSCKNYLDIVPDNIPTIDNAFTSRTEAEKYLFTCYSYLPNDADPVSNVAFLGADEIWIPPSRRGILENFNMSWDIARGSQNAGSPIVNIWNGRFQAIRQCNIFLENISDKNKVLDLPADLRTRWIAEVKFLKAFYNFQLLRAYGPIPIIDTNLDIFADTEDMKVKRMPFDTCVDYIAKLLDEATPDLPPLIGERATEMGRITRPIAMAIKAKLLVLAASPLFNGNPDYANFKDKDGTQLINTTFQVSKWQKAADAAKAAIDASELSGHKLYTFVPASNLSDTTDRQMSIRNAITERWNAEKVWGLSGSNANNLQRVAMGCLTTAFNVNNSNSQLSVPLKITDMFYSKNGVPINEDKTLDFSNKNQLRTAVREERFYVSNGYQTARINYDREPRFYADLGFDGGVWYMIANNPGISGTDESTFYMQAKYTQPGNSGAEGYYNETGYFIKKLVEWNLTNSASANTVRTYEWPEIRLADLYLLYAEALNEAKGPDEADIFVYLDKIRTRASLLGVKESWANFSNNPAKYTTKDGLRAIIKQERSIELAFEGSRFWDLRRWKDAVTAMNAPITGWSISQSTAAGYYQPRLIFAQTFVAPRDYLWPIATSNFTVNTNLVQNPGW</sequence>
<evidence type="ECO:0000256" key="1">
    <source>
        <dbReference type="ARBA" id="ARBA00004442"/>
    </source>
</evidence>
<dbReference type="InterPro" id="IPR012944">
    <property type="entry name" value="SusD_RagB_dom"/>
</dbReference>
<dbReference type="InterPro" id="IPR011990">
    <property type="entry name" value="TPR-like_helical_dom_sf"/>
</dbReference>
<evidence type="ECO:0000259" key="8">
    <source>
        <dbReference type="Pfam" id="PF14322"/>
    </source>
</evidence>
<proteinExistence type="inferred from homology"/>
<name>A0A7K1XZM1_9SPHI</name>
<evidence type="ECO:0000313" key="10">
    <source>
        <dbReference type="Proteomes" id="UP000451233"/>
    </source>
</evidence>
<dbReference type="InterPro" id="IPR033985">
    <property type="entry name" value="SusD-like_N"/>
</dbReference>
<dbReference type="Gene3D" id="1.25.40.390">
    <property type="match status" value="1"/>
</dbReference>
<feature type="signal peptide" evidence="6">
    <location>
        <begin position="1"/>
        <end position="22"/>
    </location>
</feature>
<dbReference type="EMBL" id="WVHS01000003">
    <property type="protein sequence ID" value="MXV16461.1"/>
    <property type="molecule type" value="Genomic_DNA"/>
</dbReference>
<keyword evidence="3 6" id="KW-0732">Signal</keyword>
<keyword evidence="5" id="KW-0998">Cell outer membrane</keyword>
<gene>
    <name evidence="9" type="ORF">GS398_14200</name>
</gene>
<dbReference type="RefSeq" id="WP_160907455.1">
    <property type="nucleotide sequence ID" value="NZ_WVHS01000003.1"/>
</dbReference>
<reference evidence="9 10" key="1">
    <citation type="submission" date="2019-11" db="EMBL/GenBank/DDBJ databases">
        <title>Pedobacter sp. HMF7056 Genome sequencing and assembly.</title>
        <authorList>
            <person name="Kang H."/>
            <person name="Kim H."/>
            <person name="Joh K."/>
        </authorList>
    </citation>
    <scope>NUCLEOTIDE SEQUENCE [LARGE SCALE GENOMIC DNA]</scope>
    <source>
        <strain evidence="9 10">HMF7056</strain>
    </source>
</reference>
<keyword evidence="4" id="KW-0472">Membrane</keyword>
<comment type="similarity">
    <text evidence="2">Belongs to the SusD family.</text>
</comment>
<dbReference type="Pfam" id="PF14322">
    <property type="entry name" value="SusD-like_3"/>
    <property type="match status" value="1"/>
</dbReference>
<comment type="caution">
    <text evidence="9">The sequence shown here is derived from an EMBL/GenBank/DDBJ whole genome shotgun (WGS) entry which is preliminary data.</text>
</comment>
<comment type="subcellular location">
    <subcellularLocation>
        <location evidence="1">Cell outer membrane</location>
    </subcellularLocation>
</comment>
<feature type="domain" description="RagB/SusD" evidence="7">
    <location>
        <begin position="346"/>
        <end position="638"/>
    </location>
</feature>
<evidence type="ECO:0000256" key="2">
    <source>
        <dbReference type="ARBA" id="ARBA00006275"/>
    </source>
</evidence>
<dbReference type="Proteomes" id="UP000451233">
    <property type="component" value="Unassembled WGS sequence"/>
</dbReference>
<dbReference type="Pfam" id="PF07980">
    <property type="entry name" value="SusD_RagB"/>
    <property type="match status" value="1"/>
</dbReference>
<protein>
    <submittedName>
        <fullName evidence="9">RagB/SusD family nutrient uptake outer membrane protein</fullName>
    </submittedName>
</protein>
<feature type="chain" id="PRO_5029748854" evidence="6">
    <location>
        <begin position="23"/>
        <end position="638"/>
    </location>
</feature>
<keyword evidence="10" id="KW-1185">Reference proteome</keyword>
<evidence type="ECO:0000259" key="7">
    <source>
        <dbReference type="Pfam" id="PF07980"/>
    </source>
</evidence>
<dbReference type="AlphaFoldDB" id="A0A7K1XZM1"/>
<dbReference type="PROSITE" id="PS51257">
    <property type="entry name" value="PROKAR_LIPOPROTEIN"/>
    <property type="match status" value="1"/>
</dbReference>
<dbReference type="GO" id="GO:0009279">
    <property type="term" value="C:cell outer membrane"/>
    <property type="evidence" value="ECO:0007669"/>
    <property type="project" value="UniProtKB-SubCell"/>
</dbReference>
<organism evidence="9 10">
    <name type="scientific">Hufsiella ginkgonis</name>
    <dbReference type="NCBI Taxonomy" id="2695274"/>
    <lineage>
        <taxon>Bacteria</taxon>
        <taxon>Pseudomonadati</taxon>
        <taxon>Bacteroidota</taxon>
        <taxon>Sphingobacteriia</taxon>
        <taxon>Sphingobacteriales</taxon>
        <taxon>Sphingobacteriaceae</taxon>
        <taxon>Hufsiella</taxon>
    </lineage>
</organism>
<feature type="domain" description="SusD-like N-terminal" evidence="8">
    <location>
        <begin position="84"/>
        <end position="209"/>
    </location>
</feature>
<evidence type="ECO:0000256" key="5">
    <source>
        <dbReference type="ARBA" id="ARBA00023237"/>
    </source>
</evidence>
<evidence type="ECO:0000256" key="6">
    <source>
        <dbReference type="SAM" id="SignalP"/>
    </source>
</evidence>
<evidence type="ECO:0000256" key="3">
    <source>
        <dbReference type="ARBA" id="ARBA00022729"/>
    </source>
</evidence>
<accession>A0A7K1XZM1</accession>
<evidence type="ECO:0000256" key="4">
    <source>
        <dbReference type="ARBA" id="ARBA00023136"/>
    </source>
</evidence>
<dbReference type="SUPFAM" id="SSF48452">
    <property type="entry name" value="TPR-like"/>
    <property type="match status" value="1"/>
</dbReference>